<comment type="caution">
    <text evidence="2">The sequence shown here is derived from an EMBL/GenBank/DDBJ whole genome shotgun (WGS) entry which is preliminary data.</text>
</comment>
<evidence type="ECO:0000313" key="2">
    <source>
        <dbReference type="EMBL" id="KAJ7356515.1"/>
    </source>
</evidence>
<proteinExistence type="predicted"/>
<keyword evidence="3" id="KW-1185">Reference proteome</keyword>
<feature type="compositionally biased region" description="Low complexity" evidence="1">
    <location>
        <begin position="71"/>
        <end position="81"/>
    </location>
</feature>
<protein>
    <submittedName>
        <fullName evidence="2">Uncharacterized protein</fullName>
    </submittedName>
</protein>
<evidence type="ECO:0000256" key="1">
    <source>
        <dbReference type="SAM" id="MobiDB-lite"/>
    </source>
</evidence>
<gene>
    <name evidence="2" type="ORF">DFH08DRAFT_849267</name>
</gene>
<dbReference type="Proteomes" id="UP001218218">
    <property type="component" value="Unassembled WGS sequence"/>
</dbReference>
<dbReference type="AlphaFoldDB" id="A0AAD7AEB3"/>
<evidence type="ECO:0000313" key="3">
    <source>
        <dbReference type="Proteomes" id="UP001218218"/>
    </source>
</evidence>
<name>A0AAD7AEB3_9AGAR</name>
<reference evidence="2" key="1">
    <citation type="submission" date="2023-03" db="EMBL/GenBank/DDBJ databases">
        <title>Massive genome expansion in bonnet fungi (Mycena s.s.) driven by repeated elements and novel gene families across ecological guilds.</title>
        <authorList>
            <consortium name="Lawrence Berkeley National Laboratory"/>
            <person name="Harder C.B."/>
            <person name="Miyauchi S."/>
            <person name="Viragh M."/>
            <person name="Kuo A."/>
            <person name="Thoen E."/>
            <person name="Andreopoulos B."/>
            <person name="Lu D."/>
            <person name="Skrede I."/>
            <person name="Drula E."/>
            <person name="Henrissat B."/>
            <person name="Morin E."/>
            <person name="Kohler A."/>
            <person name="Barry K."/>
            <person name="LaButti K."/>
            <person name="Morin E."/>
            <person name="Salamov A."/>
            <person name="Lipzen A."/>
            <person name="Mereny Z."/>
            <person name="Hegedus B."/>
            <person name="Baldrian P."/>
            <person name="Stursova M."/>
            <person name="Weitz H."/>
            <person name="Taylor A."/>
            <person name="Grigoriev I.V."/>
            <person name="Nagy L.G."/>
            <person name="Martin F."/>
            <person name="Kauserud H."/>
        </authorList>
    </citation>
    <scope>NUCLEOTIDE SEQUENCE</scope>
    <source>
        <strain evidence="2">CBHHK002</strain>
    </source>
</reference>
<organism evidence="2 3">
    <name type="scientific">Mycena albidolilacea</name>
    <dbReference type="NCBI Taxonomy" id="1033008"/>
    <lineage>
        <taxon>Eukaryota</taxon>
        <taxon>Fungi</taxon>
        <taxon>Dikarya</taxon>
        <taxon>Basidiomycota</taxon>
        <taxon>Agaricomycotina</taxon>
        <taxon>Agaricomycetes</taxon>
        <taxon>Agaricomycetidae</taxon>
        <taxon>Agaricales</taxon>
        <taxon>Marasmiineae</taxon>
        <taxon>Mycenaceae</taxon>
        <taxon>Mycena</taxon>
    </lineage>
</organism>
<dbReference type="EMBL" id="JARIHO010000008">
    <property type="protein sequence ID" value="KAJ7356515.1"/>
    <property type="molecule type" value="Genomic_DNA"/>
</dbReference>
<feature type="compositionally biased region" description="Acidic residues" evidence="1">
    <location>
        <begin position="50"/>
        <end position="70"/>
    </location>
</feature>
<sequence>MTMAAAALEDATEKPNWPDAEFPWRLRSEERAKIAEEEGEYMQSILDRDTDNEEGSDQEDPKEGEDEDLLDPAGWGDAAAADSDEGGERQNGAVTSNPMSTGLLAASSAADSFPVTPVTRERLSLPRSPFGRCHSGSSGESGCKAPTTTGCCAFVDASTPRRAVRLVRHLVSPSLHRHSQYQGFGTRSRFVVLPGALCRGEV</sequence>
<feature type="region of interest" description="Disordered" evidence="1">
    <location>
        <begin position="1"/>
        <end position="100"/>
    </location>
</feature>
<accession>A0AAD7AEB3</accession>
<feature type="compositionally biased region" description="Basic and acidic residues" evidence="1">
    <location>
        <begin position="22"/>
        <end position="36"/>
    </location>
</feature>